<dbReference type="AlphaFoldDB" id="A0A938YJL7"/>
<evidence type="ECO:0000313" key="2">
    <source>
        <dbReference type="EMBL" id="MBM9469492.1"/>
    </source>
</evidence>
<proteinExistence type="predicted"/>
<reference evidence="2" key="1">
    <citation type="submission" date="2021-01" db="EMBL/GenBank/DDBJ databases">
        <title>YIM 132084 draft genome.</title>
        <authorList>
            <person name="An D."/>
        </authorList>
    </citation>
    <scope>NUCLEOTIDE SEQUENCE</scope>
    <source>
        <strain evidence="2">YIM 132084</strain>
    </source>
</reference>
<organism evidence="2 3">
    <name type="scientific">Nakamurella leprariae</name>
    <dbReference type="NCBI Taxonomy" id="2803911"/>
    <lineage>
        <taxon>Bacteria</taxon>
        <taxon>Bacillati</taxon>
        <taxon>Actinomycetota</taxon>
        <taxon>Actinomycetes</taxon>
        <taxon>Nakamurellales</taxon>
        <taxon>Nakamurellaceae</taxon>
        <taxon>Nakamurella</taxon>
    </lineage>
</organism>
<dbReference type="EMBL" id="JAERWK010000027">
    <property type="protein sequence ID" value="MBM9469492.1"/>
    <property type="molecule type" value="Genomic_DNA"/>
</dbReference>
<accession>A0A938YJL7</accession>
<feature type="transmembrane region" description="Helical" evidence="1">
    <location>
        <begin position="31"/>
        <end position="58"/>
    </location>
</feature>
<evidence type="ECO:0008006" key="4">
    <source>
        <dbReference type="Google" id="ProtNLM"/>
    </source>
</evidence>
<evidence type="ECO:0000256" key="1">
    <source>
        <dbReference type="SAM" id="Phobius"/>
    </source>
</evidence>
<name>A0A938YJL7_9ACTN</name>
<gene>
    <name evidence="2" type="ORF">JL106_19570</name>
</gene>
<keyword evidence="1" id="KW-0812">Transmembrane</keyword>
<dbReference type="RefSeq" id="WP_205262456.1">
    <property type="nucleotide sequence ID" value="NZ_JAERWK010000027.1"/>
</dbReference>
<keyword evidence="1" id="KW-1133">Transmembrane helix</keyword>
<evidence type="ECO:0000313" key="3">
    <source>
        <dbReference type="Proteomes" id="UP000663792"/>
    </source>
</evidence>
<keyword evidence="1" id="KW-0472">Membrane</keyword>
<sequence>MPLLGSLAGVQGADPDIASTALDGAGRSLDMAGGLLALAASVSTLALSASVISTGLLADRFFSPRTAAPSPGR</sequence>
<keyword evidence="3" id="KW-1185">Reference proteome</keyword>
<comment type="caution">
    <text evidence="2">The sequence shown here is derived from an EMBL/GenBank/DDBJ whole genome shotgun (WGS) entry which is preliminary data.</text>
</comment>
<protein>
    <recommendedName>
        <fullName evidence="4">MFS transporter</fullName>
    </recommendedName>
</protein>
<dbReference type="Proteomes" id="UP000663792">
    <property type="component" value="Unassembled WGS sequence"/>
</dbReference>